<dbReference type="EMBL" id="PZQS01000002">
    <property type="protein sequence ID" value="PVD36496.1"/>
    <property type="molecule type" value="Genomic_DNA"/>
</dbReference>
<reference evidence="1 2" key="1">
    <citation type="submission" date="2018-04" db="EMBL/GenBank/DDBJ databases">
        <title>The genome of golden apple snail Pomacea canaliculata provides insight into stress tolerance and invasive adaptation.</title>
        <authorList>
            <person name="Liu C."/>
            <person name="Liu B."/>
            <person name="Ren Y."/>
            <person name="Zhang Y."/>
            <person name="Wang H."/>
            <person name="Li S."/>
            <person name="Jiang F."/>
            <person name="Yin L."/>
            <person name="Zhang G."/>
            <person name="Qian W."/>
            <person name="Fan W."/>
        </authorList>
    </citation>
    <scope>NUCLEOTIDE SEQUENCE [LARGE SCALE GENOMIC DNA]</scope>
    <source>
        <strain evidence="1">SZHN2017</strain>
        <tissue evidence="1">Muscle</tissue>
    </source>
</reference>
<accession>A0A2T7PSU7</accession>
<evidence type="ECO:0000313" key="2">
    <source>
        <dbReference type="Proteomes" id="UP000245119"/>
    </source>
</evidence>
<evidence type="ECO:0000313" key="1">
    <source>
        <dbReference type="EMBL" id="PVD36496.1"/>
    </source>
</evidence>
<name>A0A2T7PSU7_POMCA</name>
<proteinExistence type="predicted"/>
<keyword evidence="2" id="KW-1185">Reference proteome</keyword>
<protein>
    <submittedName>
        <fullName evidence="1">Uncharacterized protein</fullName>
    </submittedName>
</protein>
<comment type="caution">
    <text evidence="1">The sequence shown here is derived from an EMBL/GenBank/DDBJ whole genome shotgun (WGS) entry which is preliminary data.</text>
</comment>
<dbReference type="AlphaFoldDB" id="A0A2T7PSU7"/>
<dbReference type="Proteomes" id="UP000245119">
    <property type="component" value="Linkage Group LG2"/>
</dbReference>
<sequence>METAAAGMASLRGLVIKKELADDFSYPTESSFSAQSPSTANGMVSEYCTAKLKWGQTENCTCEFSTKRLKTSNIVEEGEGYTIEINPSWKEELSDFSQCETGSGHRLIKPELDLYTNTESTCMESDKVKKLPKVKLEPLENIITDDILNTAANVRENDTLRTCNKQETMHIGTKMLKQPRVNEIPEGTPSSNSILPAISREAPVADSILTTISQAATASNVLSTTSQASKDSSVFRESSSPLRLLSDKDPTCVSPGEDLHFSEDSCIIGMFDSAVGRDGQSKVPLHENTRTSDKHLLKTKVSKKKSTKFLKNGVTSDDLYKKFLLSSIRCNESYIGLEEFKQKKMKLEIELLKMQIQQLESESCCEQDT</sequence>
<gene>
    <name evidence="1" type="ORF">C0Q70_03480</name>
</gene>
<organism evidence="1 2">
    <name type="scientific">Pomacea canaliculata</name>
    <name type="common">Golden apple snail</name>
    <dbReference type="NCBI Taxonomy" id="400727"/>
    <lineage>
        <taxon>Eukaryota</taxon>
        <taxon>Metazoa</taxon>
        <taxon>Spiralia</taxon>
        <taxon>Lophotrochozoa</taxon>
        <taxon>Mollusca</taxon>
        <taxon>Gastropoda</taxon>
        <taxon>Caenogastropoda</taxon>
        <taxon>Architaenioglossa</taxon>
        <taxon>Ampullarioidea</taxon>
        <taxon>Ampullariidae</taxon>
        <taxon>Pomacea</taxon>
    </lineage>
</organism>